<dbReference type="PANTHER" id="PTHR34853">
    <property type="match status" value="1"/>
</dbReference>
<keyword evidence="4" id="KW-1185">Reference proteome</keyword>
<keyword evidence="1" id="KW-0732">Signal</keyword>
<dbReference type="PANTHER" id="PTHR34853:SF1">
    <property type="entry name" value="LIPASE 5"/>
    <property type="match status" value="1"/>
</dbReference>
<dbReference type="Gene3D" id="3.40.50.1820">
    <property type="entry name" value="alpha/beta hydrolase"/>
    <property type="match status" value="2"/>
</dbReference>
<feature type="chain" id="PRO_5045478558" description="AB hydrolase-1 domain-containing protein" evidence="1">
    <location>
        <begin position="26"/>
        <end position="493"/>
    </location>
</feature>
<feature type="domain" description="AB hydrolase-1" evidence="2">
    <location>
        <begin position="184"/>
        <end position="407"/>
    </location>
</feature>
<proteinExistence type="predicted"/>
<protein>
    <recommendedName>
        <fullName evidence="2">AB hydrolase-1 domain-containing protein</fullName>
    </recommendedName>
</protein>
<evidence type="ECO:0000313" key="4">
    <source>
        <dbReference type="Proteomes" id="UP001521116"/>
    </source>
</evidence>
<name>A0ABR3SB75_9PEZI</name>
<dbReference type="InterPro" id="IPR005152">
    <property type="entry name" value="Lipase_secreted"/>
</dbReference>
<evidence type="ECO:0000256" key="1">
    <source>
        <dbReference type="SAM" id="SignalP"/>
    </source>
</evidence>
<sequence>MPSPWDFRRAGLLLCVLALPGVSFAQEEHFISGPKCDNFASHYTLSSSEIIRAGISNTTANNVNIALNFERSNWATNSVTVDPFYTWPPSNGSQPQILPGSLLSVEEITDTSLYTVPPSVSLSRILYQTSTLNGTAITASAYVLWPYLPRGFANPNVTGLPVVGWAHGTSGVMSECAPSHIRNLWYQYKATYVLALQGYIVVAPDYAGLGVGASPSDDDDEGVRHPWLSAYAHANDLLYAVQAAQSAFPSLSRSFVLMGHSQGGGAAWAAATQQSASPTPGYLGTVVAAPAPGGPDLLELAVSGQQNLVGAYLGYGVRSQYPEVPAEDIFTEAGAARLRLLRELGGCSSVATVLFATPGINYTQTGWTDGWAAQAYANQSDYGGKQIAGPMLVLQGGMDPLAPEETTSAALNRTCEMYPQSQIRYASFGGVSHVPVMYAGQHIWLDWIEKRFEGVPVDPGCTQAAYESIRNVNSYSEAANYYLQLVTEAYEDP</sequence>
<evidence type="ECO:0000313" key="3">
    <source>
        <dbReference type="EMBL" id="KAL1615427.1"/>
    </source>
</evidence>
<dbReference type="EMBL" id="JAJVDC020000313">
    <property type="protein sequence ID" value="KAL1615427.1"/>
    <property type="molecule type" value="Genomic_DNA"/>
</dbReference>
<feature type="signal peptide" evidence="1">
    <location>
        <begin position="1"/>
        <end position="25"/>
    </location>
</feature>
<evidence type="ECO:0000259" key="2">
    <source>
        <dbReference type="Pfam" id="PF12697"/>
    </source>
</evidence>
<dbReference type="SUPFAM" id="SSF53474">
    <property type="entry name" value="alpha/beta-Hydrolases"/>
    <property type="match status" value="1"/>
</dbReference>
<dbReference type="InterPro" id="IPR029058">
    <property type="entry name" value="AB_hydrolase_fold"/>
</dbReference>
<dbReference type="Proteomes" id="UP001521116">
    <property type="component" value="Unassembled WGS sequence"/>
</dbReference>
<reference evidence="3 4" key="1">
    <citation type="submission" date="2024-02" db="EMBL/GenBank/DDBJ databases">
        <title>De novo assembly and annotation of 12 fungi associated with fruit tree decline syndrome in Ontario, Canada.</title>
        <authorList>
            <person name="Sulman M."/>
            <person name="Ellouze W."/>
            <person name="Ilyukhin E."/>
        </authorList>
    </citation>
    <scope>NUCLEOTIDE SEQUENCE [LARGE SCALE GENOMIC DNA]</scope>
    <source>
        <strain evidence="3 4">M1-105</strain>
    </source>
</reference>
<gene>
    <name evidence="3" type="ORF">SLS56_011817</name>
</gene>
<accession>A0ABR3SB75</accession>
<dbReference type="InterPro" id="IPR000073">
    <property type="entry name" value="AB_hydrolase_1"/>
</dbReference>
<comment type="caution">
    <text evidence="3">The sequence shown here is derived from an EMBL/GenBank/DDBJ whole genome shotgun (WGS) entry which is preliminary data.</text>
</comment>
<organism evidence="3 4">
    <name type="scientific">Neofusicoccum ribis</name>
    <dbReference type="NCBI Taxonomy" id="45134"/>
    <lineage>
        <taxon>Eukaryota</taxon>
        <taxon>Fungi</taxon>
        <taxon>Dikarya</taxon>
        <taxon>Ascomycota</taxon>
        <taxon>Pezizomycotina</taxon>
        <taxon>Dothideomycetes</taxon>
        <taxon>Dothideomycetes incertae sedis</taxon>
        <taxon>Botryosphaeriales</taxon>
        <taxon>Botryosphaeriaceae</taxon>
        <taxon>Neofusicoccum</taxon>
    </lineage>
</organism>
<dbReference type="Pfam" id="PF12697">
    <property type="entry name" value="Abhydrolase_6"/>
    <property type="match status" value="1"/>
</dbReference>